<name>T1KL23_TETUR</name>
<dbReference type="SUPFAM" id="SSF55811">
    <property type="entry name" value="Nudix"/>
    <property type="match status" value="1"/>
</dbReference>
<dbReference type="Gene3D" id="3.90.79.10">
    <property type="entry name" value="Nucleoside Triphosphate Pyrophosphohydrolase"/>
    <property type="match status" value="1"/>
</dbReference>
<accession>T1KL23</accession>
<dbReference type="InterPro" id="IPR003563">
    <property type="entry name" value="8ODP"/>
</dbReference>
<dbReference type="Pfam" id="PF00293">
    <property type="entry name" value="NUDIX"/>
    <property type="match status" value="1"/>
</dbReference>
<dbReference type="PANTHER" id="PTHR43758:SF2">
    <property type="entry name" value="OXIDIZED PURINE NUCLEOSIDE TRIPHOSPHATE HYDROLASE"/>
    <property type="match status" value="1"/>
</dbReference>
<dbReference type="Proteomes" id="UP000015104">
    <property type="component" value="Unassembled WGS sequence"/>
</dbReference>
<dbReference type="GO" id="GO:0008413">
    <property type="term" value="F:8-oxo-7,8-dihydroguanosine triphosphate pyrophosphatase activity"/>
    <property type="evidence" value="ECO:0007669"/>
    <property type="project" value="InterPro"/>
</dbReference>
<dbReference type="AlphaFoldDB" id="T1KL23"/>
<comment type="similarity">
    <text evidence="2">Belongs to the Nudix hydrolase family.</text>
</comment>
<evidence type="ECO:0000256" key="2">
    <source>
        <dbReference type="ARBA" id="ARBA00005582"/>
    </source>
</evidence>
<evidence type="ECO:0000256" key="19">
    <source>
        <dbReference type="ARBA" id="ARBA00048894"/>
    </source>
</evidence>
<evidence type="ECO:0000313" key="24">
    <source>
        <dbReference type="Proteomes" id="UP000015104"/>
    </source>
</evidence>
<evidence type="ECO:0000256" key="5">
    <source>
        <dbReference type="ARBA" id="ARBA00022801"/>
    </source>
</evidence>
<dbReference type="EnsemblMetazoa" id="tetur14g00880.1">
    <property type="protein sequence ID" value="tetur14g00880.1"/>
    <property type="gene ID" value="tetur14g00880"/>
</dbReference>
<evidence type="ECO:0000256" key="12">
    <source>
        <dbReference type="ARBA" id="ARBA00026218"/>
    </source>
</evidence>
<evidence type="ECO:0000313" key="23">
    <source>
        <dbReference type="EnsemblMetazoa" id="tetur14g00880.1"/>
    </source>
</evidence>
<comment type="catalytic activity">
    <reaction evidence="7">
        <text>8-oxo-dATP + H2O = 8-oxo-dAMP + diphosphate + H(+)</text>
        <dbReference type="Rhea" id="RHEA:65396"/>
        <dbReference type="ChEBI" id="CHEBI:15377"/>
        <dbReference type="ChEBI" id="CHEBI:15378"/>
        <dbReference type="ChEBI" id="CHEBI:33019"/>
        <dbReference type="ChEBI" id="CHEBI:71361"/>
        <dbReference type="ChEBI" id="CHEBI:172871"/>
    </reaction>
    <physiologicalReaction direction="left-to-right" evidence="7">
        <dbReference type="Rhea" id="RHEA:65397"/>
    </physiologicalReaction>
</comment>
<evidence type="ECO:0000256" key="21">
    <source>
        <dbReference type="ARBA" id="ARBA00053094"/>
    </source>
</evidence>
<comment type="function">
    <text evidence="21">Oxidized purine nucleoside triphosphate hydrolase which is a prominent sanitizer of the oxidized nucleotide pool. Catalyzes the hydrolysis of 2-oxo-dATP (2-hydroxy-dATP) into 2-oxo-dAMP. Also has a significant hydrolase activity toward 2-oxo-ATP, 8-oxo-dGTP and 8-oxo-dATP. Through the hydrolysis of oxidized purine nucleoside triphosphates, prevents their incorporation into DNA and the subsequent transversions A:T to C:G and G:C to T:A. Also catalyzes the hydrolysis of methylated purine nucleoside triphosphate preventing their integration into DNA. Through this antimutagenic activity protects cells from oxidative stress.</text>
</comment>
<keyword evidence="4" id="KW-0479">Metal-binding</keyword>
<dbReference type="PROSITE" id="PS51462">
    <property type="entry name" value="NUDIX"/>
    <property type="match status" value="1"/>
</dbReference>
<evidence type="ECO:0000256" key="20">
    <source>
        <dbReference type="ARBA" id="ARBA00049032"/>
    </source>
</evidence>
<dbReference type="STRING" id="32264.T1KL23"/>
<comment type="catalytic activity">
    <reaction evidence="9">
        <text>8-oxo-dGTP + H2O = 8-oxo-dGMP + diphosphate + H(+)</text>
        <dbReference type="Rhea" id="RHEA:31575"/>
        <dbReference type="ChEBI" id="CHEBI:15377"/>
        <dbReference type="ChEBI" id="CHEBI:15378"/>
        <dbReference type="ChEBI" id="CHEBI:33019"/>
        <dbReference type="ChEBI" id="CHEBI:63224"/>
        <dbReference type="ChEBI" id="CHEBI:77896"/>
    </reaction>
    <physiologicalReaction direction="left-to-right" evidence="9">
        <dbReference type="Rhea" id="RHEA:31576"/>
    </physiologicalReaction>
</comment>
<keyword evidence="6" id="KW-0460">Magnesium</keyword>
<organism evidence="23 24">
    <name type="scientific">Tetranychus urticae</name>
    <name type="common">Two-spotted spider mite</name>
    <dbReference type="NCBI Taxonomy" id="32264"/>
    <lineage>
        <taxon>Eukaryota</taxon>
        <taxon>Metazoa</taxon>
        <taxon>Ecdysozoa</taxon>
        <taxon>Arthropoda</taxon>
        <taxon>Chelicerata</taxon>
        <taxon>Arachnida</taxon>
        <taxon>Acari</taxon>
        <taxon>Acariformes</taxon>
        <taxon>Trombidiformes</taxon>
        <taxon>Prostigmata</taxon>
        <taxon>Eleutherengona</taxon>
        <taxon>Raphignathae</taxon>
        <taxon>Tetranychoidea</taxon>
        <taxon>Tetranychidae</taxon>
        <taxon>Tetranychus</taxon>
    </lineage>
</organism>
<evidence type="ECO:0000256" key="6">
    <source>
        <dbReference type="ARBA" id="ARBA00022842"/>
    </source>
</evidence>
<proteinExistence type="inferred from homology"/>
<dbReference type="KEGG" id="tut:107365157"/>
<comment type="catalytic activity">
    <reaction evidence="8">
        <text>2-oxo-dATP + H2O = 2-oxo-dAMP + diphosphate + H(+)</text>
        <dbReference type="Rhea" id="RHEA:31583"/>
        <dbReference type="ChEBI" id="CHEBI:15377"/>
        <dbReference type="ChEBI" id="CHEBI:15378"/>
        <dbReference type="ChEBI" id="CHEBI:33019"/>
        <dbReference type="ChEBI" id="CHEBI:63212"/>
        <dbReference type="ChEBI" id="CHEBI:77897"/>
        <dbReference type="EC" id="3.6.1.56"/>
    </reaction>
    <physiologicalReaction direction="left-to-right" evidence="8">
        <dbReference type="Rhea" id="RHEA:31584"/>
    </physiologicalReaction>
</comment>
<keyword evidence="5" id="KW-0378">Hydrolase</keyword>
<evidence type="ECO:0000256" key="10">
    <source>
        <dbReference type="ARBA" id="ARBA00024596"/>
    </source>
</evidence>
<reference evidence="23" key="2">
    <citation type="submission" date="2015-06" db="UniProtKB">
        <authorList>
            <consortium name="EnsemblMetazoa"/>
        </authorList>
    </citation>
    <scope>IDENTIFICATION</scope>
</reference>
<dbReference type="InterPro" id="IPR000086">
    <property type="entry name" value="NUDIX_hydrolase_dom"/>
</dbReference>
<comment type="catalytic activity">
    <reaction evidence="10">
        <text>2-oxo-ATP + H2O = 2-oxo-AMP + diphosphate + H(+)</text>
        <dbReference type="Rhea" id="RHEA:67392"/>
        <dbReference type="ChEBI" id="CHEBI:15377"/>
        <dbReference type="ChEBI" id="CHEBI:15378"/>
        <dbReference type="ChEBI" id="CHEBI:33019"/>
        <dbReference type="ChEBI" id="CHEBI:71395"/>
        <dbReference type="ChEBI" id="CHEBI:172878"/>
    </reaction>
    <physiologicalReaction direction="left-to-right" evidence="10">
        <dbReference type="Rhea" id="RHEA:67393"/>
    </physiologicalReaction>
</comment>
<dbReference type="PANTHER" id="PTHR43758">
    <property type="entry name" value="7,8-DIHYDRO-8-OXOGUANINE TRIPHOSPHATASE"/>
    <property type="match status" value="1"/>
</dbReference>
<comment type="subunit">
    <text evidence="3">Monomer.</text>
</comment>
<dbReference type="EMBL" id="CAEY01000202">
    <property type="status" value="NOT_ANNOTATED_CDS"/>
    <property type="molecule type" value="Genomic_DNA"/>
</dbReference>
<evidence type="ECO:0000259" key="22">
    <source>
        <dbReference type="PROSITE" id="PS51462"/>
    </source>
</evidence>
<comment type="cofactor">
    <cofactor evidence="1">
        <name>Mg(2+)</name>
        <dbReference type="ChEBI" id="CHEBI:18420"/>
    </cofactor>
</comment>
<dbReference type="InterPro" id="IPR015797">
    <property type="entry name" value="NUDIX_hydrolase-like_dom_sf"/>
</dbReference>
<dbReference type="PRINTS" id="PR01403">
    <property type="entry name" value="8OXTPHPHTASE"/>
</dbReference>
<sequence>MGTINCAKILRNQFKLLKRGTIMIRPRKIYNLVLVTDQQNNQVLLGYKKRGFGVDKWSGFGGKVDIGEDIEVSVKRELFEESSLIAEEIVKVGILCFDSDTYSCVHEAHVFQVPKFSGNPTESDEMKPKWFPIDSIPYDQMWRDFQYWWPYFRKGQLFSAFFMYQGLEVITDYRLITVNNYKELEPIELHETSFLRHSPFLSTLAAPH</sequence>
<evidence type="ECO:0000256" key="4">
    <source>
        <dbReference type="ARBA" id="ARBA00022723"/>
    </source>
</evidence>
<evidence type="ECO:0000256" key="11">
    <source>
        <dbReference type="ARBA" id="ARBA00026103"/>
    </source>
</evidence>
<dbReference type="GO" id="GO:0042262">
    <property type="term" value="P:DNA protection"/>
    <property type="evidence" value="ECO:0007669"/>
    <property type="project" value="InterPro"/>
</dbReference>
<dbReference type="HOGENOM" id="CLU_037162_11_1_1"/>
<dbReference type="OrthoDB" id="408303at2759"/>
<gene>
    <name evidence="23" type="primary">107365157</name>
</gene>
<comment type="catalytic activity">
    <reaction evidence="18">
        <text>N(6)-methyl-ATP + H2O = N(6)-methyl-AMP + diphosphate + H(+)</text>
        <dbReference type="Rhea" id="RHEA:67608"/>
        <dbReference type="ChEBI" id="CHEBI:15377"/>
        <dbReference type="ChEBI" id="CHEBI:15378"/>
        <dbReference type="ChEBI" id="CHEBI:33019"/>
        <dbReference type="ChEBI" id="CHEBI:144842"/>
        <dbReference type="ChEBI" id="CHEBI:172873"/>
    </reaction>
    <physiologicalReaction direction="left-to-right" evidence="18">
        <dbReference type="Rhea" id="RHEA:67609"/>
    </physiologicalReaction>
</comment>
<protein>
    <recommendedName>
        <fullName evidence="12">Oxidized purine nucleoside triphosphate hydrolase</fullName>
        <ecNumber evidence="11">3.6.1.56</ecNumber>
    </recommendedName>
    <alternativeName>
        <fullName evidence="16">2-hydroxy-dATP diphosphatase</fullName>
    </alternativeName>
    <alternativeName>
        <fullName evidence="15">7,8-dihydro-8-oxoguanine triphosphatase</fullName>
    </alternativeName>
    <alternativeName>
        <fullName evidence="14">8-oxo-dGTPase</fullName>
    </alternativeName>
    <alternativeName>
        <fullName evidence="17">Methylated purine nucleoside triphosphate hydrolase</fullName>
    </alternativeName>
    <alternativeName>
        <fullName evidence="13">Nucleoside diphosphate-linked moiety X motif 1</fullName>
    </alternativeName>
</protein>
<dbReference type="GO" id="GO:0046872">
    <property type="term" value="F:metal ion binding"/>
    <property type="evidence" value="ECO:0007669"/>
    <property type="project" value="UniProtKB-KW"/>
</dbReference>
<evidence type="ECO:0000256" key="13">
    <source>
        <dbReference type="ARBA" id="ARBA00029673"/>
    </source>
</evidence>
<dbReference type="CDD" id="cd03427">
    <property type="entry name" value="NUDIX_MTH1_Nudt1"/>
    <property type="match status" value="1"/>
</dbReference>
<evidence type="ECO:0000256" key="17">
    <source>
        <dbReference type="ARBA" id="ARBA00032071"/>
    </source>
</evidence>
<comment type="catalytic activity">
    <reaction evidence="19">
        <text>O(6)-methyl-dGTP + H2O = O(6)-methyl-dGMP + diphosphate + H(+)</text>
        <dbReference type="Rhea" id="RHEA:67600"/>
        <dbReference type="ChEBI" id="CHEBI:15377"/>
        <dbReference type="ChEBI" id="CHEBI:15378"/>
        <dbReference type="ChEBI" id="CHEBI:33019"/>
        <dbReference type="ChEBI" id="CHEBI:169974"/>
        <dbReference type="ChEBI" id="CHEBI:169975"/>
    </reaction>
    <physiologicalReaction direction="left-to-right" evidence="19">
        <dbReference type="Rhea" id="RHEA:67601"/>
    </physiologicalReaction>
</comment>
<evidence type="ECO:0000256" key="9">
    <source>
        <dbReference type="ARBA" id="ARBA00024486"/>
    </source>
</evidence>
<dbReference type="eggNOG" id="ENOG502S254">
    <property type="taxonomic scope" value="Eukaryota"/>
</dbReference>
<evidence type="ECO:0000256" key="7">
    <source>
        <dbReference type="ARBA" id="ARBA00024448"/>
    </source>
</evidence>
<dbReference type="GO" id="GO:0008828">
    <property type="term" value="F:dATP diphosphatase activity"/>
    <property type="evidence" value="ECO:0007669"/>
    <property type="project" value="UniProtKB-EC"/>
</dbReference>
<evidence type="ECO:0000256" key="16">
    <source>
        <dbReference type="ARBA" id="ARBA00031927"/>
    </source>
</evidence>
<evidence type="ECO:0000256" key="18">
    <source>
        <dbReference type="ARBA" id="ARBA00048002"/>
    </source>
</evidence>
<reference evidence="24" key="1">
    <citation type="submission" date="2011-08" db="EMBL/GenBank/DDBJ databases">
        <authorList>
            <person name="Rombauts S."/>
        </authorList>
    </citation>
    <scope>NUCLEOTIDE SEQUENCE</scope>
    <source>
        <strain evidence="24">London</strain>
    </source>
</reference>
<feature type="domain" description="Nudix hydrolase" evidence="22">
    <location>
        <begin position="26"/>
        <end position="158"/>
    </location>
</feature>
<evidence type="ECO:0000256" key="14">
    <source>
        <dbReference type="ARBA" id="ARBA00030634"/>
    </source>
</evidence>
<evidence type="ECO:0000256" key="3">
    <source>
        <dbReference type="ARBA" id="ARBA00011245"/>
    </source>
</evidence>
<dbReference type="OMA" id="XNADENI"/>
<evidence type="ECO:0000256" key="8">
    <source>
        <dbReference type="ARBA" id="ARBA00024459"/>
    </source>
</evidence>
<evidence type="ECO:0000256" key="1">
    <source>
        <dbReference type="ARBA" id="ARBA00001946"/>
    </source>
</evidence>
<dbReference type="EC" id="3.6.1.56" evidence="11"/>
<dbReference type="GO" id="GO:0005737">
    <property type="term" value="C:cytoplasm"/>
    <property type="evidence" value="ECO:0007669"/>
    <property type="project" value="TreeGrafter"/>
</dbReference>
<keyword evidence="24" id="KW-1185">Reference proteome</keyword>
<comment type="catalytic activity">
    <reaction evidence="20">
        <text>N(6)-methyl-dATP + H2O = N(6)-methyl-dAMP + diphosphate + H(+)</text>
        <dbReference type="Rhea" id="RHEA:67604"/>
        <dbReference type="ChEBI" id="CHEBI:15377"/>
        <dbReference type="ChEBI" id="CHEBI:15378"/>
        <dbReference type="ChEBI" id="CHEBI:33019"/>
        <dbReference type="ChEBI" id="CHEBI:169976"/>
        <dbReference type="ChEBI" id="CHEBI:172872"/>
    </reaction>
    <physiologicalReaction direction="left-to-right" evidence="20">
        <dbReference type="Rhea" id="RHEA:67605"/>
    </physiologicalReaction>
</comment>
<evidence type="ECO:0000256" key="15">
    <source>
        <dbReference type="ARBA" id="ARBA00030682"/>
    </source>
</evidence>